<dbReference type="PANTHER" id="PTHR42881">
    <property type="entry name" value="PROLYL ENDOPEPTIDASE"/>
    <property type="match status" value="1"/>
</dbReference>
<keyword evidence="18" id="KW-1185">Reference proteome</keyword>
<accession>A0A8T2NT44</accession>
<reference evidence="17" key="1">
    <citation type="thesis" date="2021" institute="BYU ScholarsArchive" country="Provo, UT, USA">
        <title>Applications of and Algorithms for Genome Assembly and Genomic Analyses with an Emphasis on Marine Teleosts.</title>
        <authorList>
            <person name="Pickett B.D."/>
        </authorList>
    </citation>
    <scope>NUCLEOTIDE SEQUENCE</scope>
    <source>
        <strain evidence="17">HI-2016</strain>
    </source>
</reference>
<dbReference type="FunFam" id="3.40.50.1820:FF:000005">
    <property type="entry name" value="Prolyl endopeptidase"/>
    <property type="match status" value="1"/>
</dbReference>
<dbReference type="GO" id="GO:0004252">
    <property type="term" value="F:serine-type endopeptidase activity"/>
    <property type="evidence" value="ECO:0007669"/>
    <property type="project" value="UniProtKB-EC"/>
</dbReference>
<dbReference type="EMBL" id="JAFBMS010000026">
    <property type="protein sequence ID" value="KAG9342716.1"/>
    <property type="molecule type" value="Genomic_DNA"/>
</dbReference>
<dbReference type="FunFam" id="2.130.10.120:FF:000001">
    <property type="entry name" value="Prolyl endopeptidase"/>
    <property type="match status" value="1"/>
</dbReference>
<feature type="domain" description="Peptidase S9 prolyl oligopeptidase catalytic" evidence="14">
    <location>
        <begin position="539"/>
        <end position="761"/>
    </location>
</feature>
<feature type="transmembrane region" description="Helical" evidence="13">
    <location>
        <begin position="951"/>
        <end position="968"/>
    </location>
</feature>
<dbReference type="InterPro" id="IPR001375">
    <property type="entry name" value="Peptidase_S9_cat"/>
</dbReference>
<dbReference type="Pfam" id="PF04831">
    <property type="entry name" value="POPDC1-3"/>
    <property type="match status" value="1"/>
</dbReference>
<dbReference type="Pfam" id="PF00326">
    <property type="entry name" value="Peptidase_S9"/>
    <property type="match status" value="1"/>
</dbReference>
<dbReference type="SUPFAM" id="SSF53474">
    <property type="entry name" value="alpha/beta-Hydrolases"/>
    <property type="match status" value="1"/>
</dbReference>
<evidence type="ECO:0000256" key="3">
    <source>
        <dbReference type="ARBA" id="ARBA00005228"/>
    </source>
</evidence>
<keyword evidence="6" id="KW-0963">Cytoplasm</keyword>
<keyword evidence="10" id="KW-0007">Acetylation</keyword>
<evidence type="ECO:0000256" key="11">
    <source>
        <dbReference type="ARBA" id="ARBA00029698"/>
    </source>
</evidence>
<keyword evidence="7" id="KW-0645">Protease</keyword>
<dbReference type="EC" id="3.4.21.26" evidence="4"/>
<dbReference type="InterPro" id="IPR002470">
    <property type="entry name" value="Peptidase_S9A"/>
</dbReference>
<feature type="compositionally biased region" description="Basic and acidic residues" evidence="12">
    <location>
        <begin position="841"/>
        <end position="853"/>
    </location>
</feature>
<dbReference type="Gene3D" id="2.130.10.120">
    <property type="entry name" value="Prolyl oligopeptidase, N-terminal domain"/>
    <property type="match status" value="1"/>
</dbReference>
<comment type="subcellular location">
    <subcellularLocation>
        <location evidence="2">Cytoplasm</location>
    </subcellularLocation>
</comment>
<dbReference type="OrthoDB" id="248387at2759"/>
<keyword evidence="13" id="KW-0812">Transmembrane</keyword>
<dbReference type="AlphaFoldDB" id="A0A8T2NT44"/>
<evidence type="ECO:0000313" key="18">
    <source>
        <dbReference type="Proteomes" id="UP000824540"/>
    </source>
</evidence>
<dbReference type="Pfam" id="PF02897">
    <property type="entry name" value="Peptidase_S9_N"/>
    <property type="match status" value="1"/>
</dbReference>
<dbReference type="GO" id="GO:0005829">
    <property type="term" value="C:cytosol"/>
    <property type="evidence" value="ECO:0007669"/>
    <property type="project" value="TreeGrafter"/>
</dbReference>
<keyword evidence="13" id="KW-1133">Transmembrane helix</keyword>
<evidence type="ECO:0000256" key="9">
    <source>
        <dbReference type="ARBA" id="ARBA00022825"/>
    </source>
</evidence>
<feature type="transmembrane region" description="Helical" evidence="13">
    <location>
        <begin position="920"/>
        <end position="939"/>
    </location>
</feature>
<keyword evidence="8" id="KW-0378">Hydrolase</keyword>
<evidence type="ECO:0000313" key="17">
    <source>
        <dbReference type="EMBL" id="KAG9342716.1"/>
    </source>
</evidence>
<dbReference type="InterPro" id="IPR051167">
    <property type="entry name" value="Prolyl_oligopep/macrocyclase"/>
</dbReference>
<gene>
    <name evidence="17" type="ORF">JZ751_015578</name>
</gene>
<protein>
    <recommendedName>
        <fullName evidence="5">Prolyl endopeptidase</fullName>
        <ecNumber evidence="4">3.4.21.26</ecNumber>
    </recommendedName>
    <alternativeName>
        <fullName evidence="11">Post-proline cleaving enzyme</fullName>
    </alternativeName>
</protein>
<dbReference type="Gene3D" id="3.40.50.1820">
    <property type="entry name" value="alpha/beta hydrolase"/>
    <property type="match status" value="1"/>
</dbReference>
<dbReference type="Proteomes" id="UP000824540">
    <property type="component" value="Unassembled WGS sequence"/>
</dbReference>
<organism evidence="17 18">
    <name type="scientific">Albula glossodonta</name>
    <name type="common">roundjaw bonefish</name>
    <dbReference type="NCBI Taxonomy" id="121402"/>
    <lineage>
        <taxon>Eukaryota</taxon>
        <taxon>Metazoa</taxon>
        <taxon>Chordata</taxon>
        <taxon>Craniata</taxon>
        <taxon>Vertebrata</taxon>
        <taxon>Euteleostomi</taxon>
        <taxon>Actinopterygii</taxon>
        <taxon>Neopterygii</taxon>
        <taxon>Teleostei</taxon>
        <taxon>Albuliformes</taxon>
        <taxon>Albulidae</taxon>
        <taxon>Albula</taxon>
    </lineage>
</organism>
<evidence type="ECO:0000256" key="5">
    <source>
        <dbReference type="ARBA" id="ARBA00016310"/>
    </source>
</evidence>
<sequence>MPFQYPNAYRDESVVDEYHGDKVPDPYVWLEDPDSEKTQAFVNAQNQLTIPFLEGCPVRDLFKERMTELYDYPKYSCPFKRGSRYFHFYNTGLQNQSVMYVQQTLEAEPTIFLDPNTFSEDGTVALRGYAFSEDGEYLAYGVSASGSDWVEIRFLRVDGAVELEDRLERVKFSCMSWTHDGRGLFYNSYPTQDGKSDGTETSTNLHQKLYYHVLGTPQSQDILCAEFPDQPKWMSGAEVSDDGRYVLLSIHEGCDPVNRLWYCDLQSVPQGITGLLPWVKLIDNFDAEYEYVTNEETVFTFKTNLDAPRYRIITIDFAHPDTSSWKELIPQHDKDVIVFATCSYSTCLFVCFLHDVKNVLKMYRLATGAELRTFPLDVGSVVGFTGRKKDSEIFYYFTSFLSPVFFSSFSSIRWVLNLNRGDEGILDRMLDWWRWRGGGKEEKVGGWGVASSNPRGDSGSSIIYHCDLTREPLEPHVYREVTVKGFNPSDYQTTQVFYPSKDGTQIPMFIVHKKGIKLDGSHPAFLYGYGGFNISITPSYSVSRLIFVRHLGGVLAVANIRGGGEYGETWHKGGMLANKQNCFTDFQCAAEYLIDQGYTIPSKLTINGGSNGGLLVAACVNQRPDLFGCAVAQVGVMDMLKFHKFTIGHAWTTDFGCSEIEEQYRWLIKYSPLHNIRVPEGEGVQYPAVLLLTGDHDDRVVPLHSLKYIATLQHLVGRAPSQTNPLFIYVDTKSGHGAGKPTSKVIQEVADTYAFIARCLDILTETPSRGEDLCGHLIRGSPRAASTYSAHCSPSPAKPPPPAQESLLYKAFFHNNAELSPAPSRESLKVKSRVQSLTVGRQDRVERTGDTLKQKSKNLPLSTMDSSDQFPSVNATLGEGEGVHPICTEWRENPESSVFYLANIFLVLGFMGGSGFYGLLYLFCFLALGFFCSSIWAWSDPCTTDTFSWNFVLFVICVVQVVHVAYRLRSVTFEKELQDLYSYMFKRLGVSLTQYGKIVACTDGEIHTLEKDHYFAMEGKTAIDKLSVLLSGRIRVTVNGEFLHNIYPFQFIDSPEWDSLRPSEDGVFQVTLRADNPCRYVAWRRKKLYLLFAKHRYIAKVFALLVRNDIADKLFSLNDKAFDNRGFRYDLRLPSFCHVPGPELEQAELFLSVPEQQAGGSKSSTTTT</sequence>
<feature type="domain" description="Peptidase S9A N-terminal" evidence="15">
    <location>
        <begin position="6"/>
        <end position="404"/>
    </location>
</feature>
<dbReference type="PRINTS" id="PR00862">
    <property type="entry name" value="PROLIGOPTASE"/>
</dbReference>
<dbReference type="GO" id="GO:0070012">
    <property type="term" value="F:oligopeptidase activity"/>
    <property type="evidence" value="ECO:0007669"/>
    <property type="project" value="TreeGrafter"/>
</dbReference>
<keyword evidence="9" id="KW-0720">Serine protease</keyword>
<evidence type="ECO:0000256" key="8">
    <source>
        <dbReference type="ARBA" id="ARBA00022801"/>
    </source>
</evidence>
<feature type="domain" description="POPDC1-3" evidence="16">
    <location>
        <begin position="895"/>
        <end position="1120"/>
    </location>
</feature>
<evidence type="ECO:0000256" key="4">
    <source>
        <dbReference type="ARBA" id="ARBA00011897"/>
    </source>
</evidence>
<evidence type="ECO:0000256" key="13">
    <source>
        <dbReference type="SAM" id="Phobius"/>
    </source>
</evidence>
<comment type="catalytic activity">
    <reaction evidence="1">
        <text>Hydrolysis of Pro-|-Xaa &gt;&gt; Ala-|-Xaa in oligopeptides.</text>
        <dbReference type="EC" id="3.4.21.26"/>
    </reaction>
</comment>
<comment type="caution">
    <text evidence="17">The sequence shown here is derived from an EMBL/GenBank/DDBJ whole genome shotgun (WGS) entry which is preliminary data.</text>
</comment>
<evidence type="ECO:0000256" key="10">
    <source>
        <dbReference type="ARBA" id="ARBA00022990"/>
    </source>
</evidence>
<evidence type="ECO:0000259" key="15">
    <source>
        <dbReference type="Pfam" id="PF02897"/>
    </source>
</evidence>
<evidence type="ECO:0000256" key="7">
    <source>
        <dbReference type="ARBA" id="ARBA00022670"/>
    </source>
</evidence>
<dbReference type="InterPro" id="IPR055272">
    <property type="entry name" value="POPDC1-3_dom"/>
</dbReference>
<dbReference type="PANTHER" id="PTHR42881:SF3">
    <property type="entry name" value="PROLYL ENDOPEPTIDASE"/>
    <property type="match status" value="1"/>
</dbReference>
<dbReference type="InterPro" id="IPR002471">
    <property type="entry name" value="Pept_S9_AS"/>
</dbReference>
<evidence type="ECO:0000259" key="16">
    <source>
        <dbReference type="Pfam" id="PF04831"/>
    </source>
</evidence>
<dbReference type="GO" id="GO:0006508">
    <property type="term" value="P:proteolysis"/>
    <property type="evidence" value="ECO:0007669"/>
    <property type="project" value="UniProtKB-KW"/>
</dbReference>
<evidence type="ECO:0000256" key="12">
    <source>
        <dbReference type="SAM" id="MobiDB-lite"/>
    </source>
</evidence>
<evidence type="ECO:0000256" key="6">
    <source>
        <dbReference type="ARBA" id="ARBA00022490"/>
    </source>
</evidence>
<evidence type="ECO:0000259" key="14">
    <source>
        <dbReference type="Pfam" id="PF00326"/>
    </source>
</evidence>
<dbReference type="InterPro" id="IPR029058">
    <property type="entry name" value="AB_hydrolase_fold"/>
</dbReference>
<evidence type="ECO:0000256" key="1">
    <source>
        <dbReference type="ARBA" id="ARBA00001070"/>
    </source>
</evidence>
<dbReference type="PROSITE" id="PS00708">
    <property type="entry name" value="PRO_ENDOPEP_SER"/>
    <property type="match status" value="1"/>
</dbReference>
<proteinExistence type="inferred from homology"/>
<comment type="similarity">
    <text evidence="3">Belongs to the peptidase S9A family.</text>
</comment>
<name>A0A8T2NT44_9TELE</name>
<dbReference type="SUPFAM" id="SSF50993">
    <property type="entry name" value="Peptidase/esterase 'gauge' domain"/>
    <property type="match status" value="1"/>
</dbReference>
<dbReference type="FunFam" id="3.40.50.1820:FF:000275">
    <property type="entry name" value="Prolyl endopeptidase"/>
    <property type="match status" value="1"/>
</dbReference>
<dbReference type="InterPro" id="IPR023302">
    <property type="entry name" value="Pept_S9A_N"/>
</dbReference>
<evidence type="ECO:0000256" key="2">
    <source>
        <dbReference type="ARBA" id="ARBA00004496"/>
    </source>
</evidence>
<keyword evidence="13" id="KW-0472">Membrane</keyword>
<feature type="region of interest" description="Disordered" evidence="12">
    <location>
        <begin position="839"/>
        <end position="858"/>
    </location>
</feature>